<dbReference type="PANTHER" id="PTHR34265">
    <property type="entry name" value="TYPE III PANTOTHENATE KINASE"/>
    <property type="match status" value="1"/>
</dbReference>
<dbReference type="Proteomes" id="UP000824238">
    <property type="component" value="Unassembled WGS sequence"/>
</dbReference>
<dbReference type="GO" id="GO:0046872">
    <property type="term" value="F:metal ion binding"/>
    <property type="evidence" value="ECO:0007669"/>
    <property type="project" value="UniProtKB-KW"/>
</dbReference>
<comment type="similarity">
    <text evidence="14 16">Belongs to the type III pantothenate kinase family.</text>
</comment>
<keyword evidence="12 16" id="KW-0630">Potassium</keyword>
<evidence type="ECO:0000256" key="9">
    <source>
        <dbReference type="ARBA" id="ARBA00022741"/>
    </source>
</evidence>
<evidence type="ECO:0000313" key="17">
    <source>
        <dbReference type="EMBL" id="HIR54892.1"/>
    </source>
</evidence>
<evidence type="ECO:0000313" key="18">
    <source>
        <dbReference type="Proteomes" id="UP000824238"/>
    </source>
</evidence>
<keyword evidence="16" id="KW-0479">Metal-binding</keyword>
<evidence type="ECO:0000256" key="8">
    <source>
        <dbReference type="ARBA" id="ARBA00022679"/>
    </source>
</evidence>
<dbReference type="GO" id="GO:0004594">
    <property type="term" value="F:pantothenate kinase activity"/>
    <property type="evidence" value="ECO:0007669"/>
    <property type="project" value="UniProtKB-UniRule"/>
</dbReference>
<evidence type="ECO:0000256" key="14">
    <source>
        <dbReference type="ARBA" id="ARBA00038036"/>
    </source>
</evidence>
<keyword evidence="13 16" id="KW-0173">Coenzyme A biosynthesis</keyword>
<feature type="active site" description="Proton acceptor" evidence="16">
    <location>
        <position position="109"/>
    </location>
</feature>
<dbReference type="SUPFAM" id="SSF53067">
    <property type="entry name" value="Actin-like ATPase domain"/>
    <property type="match status" value="2"/>
</dbReference>
<dbReference type="AlphaFoldDB" id="A0A9D1IZ07"/>
<keyword evidence="10 16" id="KW-0418">Kinase</keyword>
<feature type="binding site" evidence="16">
    <location>
        <begin position="107"/>
        <end position="110"/>
    </location>
    <ligand>
        <name>substrate</name>
    </ligand>
</feature>
<evidence type="ECO:0000256" key="2">
    <source>
        <dbReference type="ARBA" id="ARBA00001958"/>
    </source>
</evidence>
<dbReference type="EC" id="2.7.1.33" evidence="6 16"/>
<sequence length="267" mass="27778">MILAVDAGNSAVTLGCVEGRDILNLARLETSPGRSADEYAVLMERVLALRGVKLREFEGAAIASVVPPLTEILREAVKLVTDHDALVVGAGVKTGLNIGIDDPSQMGADLVAGAVAALDAHEPPVIIIDMGTATTITVIGPNSRLLGGAILPGAAVSLEALSGAASLLPRISLDAPKRAIGSGTVECMKSGAVFGAACAIDGMIERMEAELGGSAALVATGGLAGRIIPYCRHDIEIDDYMLLRGLSLIWERNRREKRREARQTPRA</sequence>
<dbReference type="Pfam" id="PF03309">
    <property type="entry name" value="Pan_kinase"/>
    <property type="match status" value="1"/>
</dbReference>
<evidence type="ECO:0000256" key="13">
    <source>
        <dbReference type="ARBA" id="ARBA00022993"/>
    </source>
</evidence>
<evidence type="ECO:0000256" key="11">
    <source>
        <dbReference type="ARBA" id="ARBA00022840"/>
    </source>
</evidence>
<evidence type="ECO:0000256" key="1">
    <source>
        <dbReference type="ARBA" id="ARBA00001206"/>
    </source>
</evidence>
<feature type="binding site" evidence="16">
    <location>
        <begin position="6"/>
        <end position="13"/>
    </location>
    <ligand>
        <name>ATP</name>
        <dbReference type="ChEBI" id="CHEBI:30616"/>
    </ligand>
</feature>
<evidence type="ECO:0000256" key="15">
    <source>
        <dbReference type="ARBA" id="ARBA00040883"/>
    </source>
</evidence>
<reference evidence="17" key="2">
    <citation type="journal article" date="2021" name="PeerJ">
        <title>Extensive microbial diversity within the chicken gut microbiome revealed by metagenomics and culture.</title>
        <authorList>
            <person name="Gilroy R."/>
            <person name="Ravi A."/>
            <person name="Getino M."/>
            <person name="Pursley I."/>
            <person name="Horton D.L."/>
            <person name="Alikhan N.F."/>
            <person name="Baker D."/>
            <person name="Gharbi K."/>
            <person name="Hall N."/>
            <person name="Watson M."/>
            <person name="Adriaenssens E.M."/>
            <person name="Foster-Nyarko E."/>
            <person name="Jarju S."/>
            <person name="Secka A."/>
            <person name="Antonio M."/>
            <person name="Oren A."/>
            <person name="Chaudhuri R.R."/>
            <person name="La Ragione R."/>
            <person name="Hildebrand F."/>
            <person name="Pallen M.J."/>
        </authorList>
    </citation>
    <scope>NUCLEOTIDE SEQUENCE</scope>
    <source>
        <strain evidence="17">ChiGjej3B3-7149</strain>
    </source>
</reference>
<name>A0A9D1IZ07_9FIRM</name>
<feature type="binding site" evidence="16">
    <location>
        <position position="132"/>
    </location>
    <ligand>
        <name>ATP</name>
        <dbReference type="ChEBI" id="CHEBI:30616"/>
    </ligand>
</feature>
<protein>
    <recommendedName>
        <fullName evidence="15 16">Type III pantothenate kinase</fullName>
        <ecNumber evidence="6 16">2.7.1.33</ecNumber>
    </recommendedName>
    <alternativeName>
        <fullName evidence="16">PanK-III</fullName>
    </alternativeName>
    <alternativeName>
        <fullName evidence="16">Pantothenic acid kinase</fullName>
    </alternativeName>
</protein>
<feature type="binding site" evidence="16">
    <location>
        <position position="129"/>
    </location>
    <ligand>
        <name>K(+)</name>
        <dbReference type="ChEBI" id="CHEBI:29103"/>
    </ligand>
</feature>
<reference evidence="17" key="1">
    <citation type="submission" date="2020-10" db="EMBL/GenBank/DDBJ databases">
        <authorList>
            <person name="Gilroy R."/>
        </authorList>
    </citation>
    <scope>NUCLEOTIDE SEQUENCE</scope>
    <source>
        <strain evidence="17">ChiGjej3B3-7149</strain>
    </source>
</reference>
<evidence type="ECO:0000256" key="6">
    <source>
        <dbReference type="ARBA" id="ARBA00012102"/>
    </source>
</evidence>
<keyword evidence="7 16" id="KW-0963">Cytoplasm</keyword>
<dbReference type="EMBL" id="DVHH01000117">
    <property type="protein sequence ID" value="HIR54892.1"/>
    <property type="molecule type" value="Genomic_DNA"/>
</dbReference>
<gene>
    <name evidence="16" type="primary">coaX</name>
    <name evidence="17" type="ORF">IAD36_04740</name>
</gene>
<feature type="binding site" evidence="16">
    <location>
        <position position="184"/>
    </location>
    <ligand>
        <name>substrate</name>
    </ligand>
</feature>
<comment type="pathway">
    <text evidence="4 16">Cofactor biosynthesis; coenzyme A biosynthesis; CoA from (R)-pantothenate: step 1/5.</text>
</comment>
<organism evidence="17 18">
    <name type="scientific">Candidatus Scatomorpha intestinigallinarum</name>
    <dbReference type="NCBI Taxonomy" id="2840923"/>
    <lineage>
        <taxon>Bacteria</taxon>
        <taxon>Bacillati</taxon>
        <taxon>Bacillota</taxon>
        <taxon>Clostridia</taxon>
        <taxon>Eubacteriales</taxon>
        <taxon>Candidatus Scatomorpha</taxon>
    </lineage>
</organism>
<comment type="function">
    <text evidence="16">Catalyzes the phosphorylation of pantothenate (Pan), the first step in CoA biosynthesis.</text>
</comment>
<evidence type="ECO:0000256" key="3">
    <source>
        <dbReference type="ARBA" id="ARBA00004496"/>
    </source>
</evidence>
<evidence type="ECO:0000256" key="10">
    <source>
        <dbReference type="ARBA" id="ARBA00022777"/>
    </source>
</evidence>
<keyword evidence="9 16" id="KW-0547">Nucleotide-binding</keyword>
<evidence type="ECO:0000256" key="5">
    <source>
        <dbReference type="ARBA" id="ARBA00011738"/>
    </source>
</evidence>
<evidence type="ECO:0000256" key="7">
    <source>
        <dbReference type="ARBA" id="ARBA00022490"/>
    </source>
</evidence>
<dbReference type="GO" id="GO:0005524">
    <property type="term" value="F:ATP binding"/>
    <property type="evidence" value="ECO:0007669"/>
    <property type="project" value="UniProtKB-UniRule"/>
</dbReference>
<dbReference type="CDD" id="cd24015">
    <property type="entry name" value="ASKHA_NBD_PanK-III"/>
    <property type="match status" value="1"/>
</dbReference>
<evidence type="ECO:0000256" key="16">
    <source>
        <dbReference type="HAMAP-Rule" id="MF_01274"/>
    </source>
</evidence>
<keyword evidence="11 16" id="KW-0067">ATP-binding</keyword>
<evidence type="ECO:0000256" key="12">
    <source>
        <dbReference type="ARBA" id="ARBA00022958"/>
    </source>
</evidence>
<comment type="caution">
    <text evidence="16">Lacks conserved residue(s) required for the propagation of feature annotation.</text>
</comment>
<dbReference type="PANTHER" id="PTHR34265:SF1">
    <property type="entry name" value="TYPE III PANTOTHENATE KINASE"/>
    <property type="match status" value="1"/>
</dbReference>
<dbReference type="InterPro" id="IPR004619">
    <property type="entry name" value="Type_III_PanK"/>
</dbReference>
<dbReference type="InterPro" id="IPR043129">
    <property type="entry name" value="ATPase_NBD"/>
</dbReference>
<comment type="cofactor">
    <cofactor evidence="16">
        <name>NH4(+)</name>
        <dbReference type="ChEBI" id="CHEBI:28938"/>
    </cofactor>
    <cofactor evidence="16">
        <name>K(+)</name>
        <dbReference type="ChEBI" id="CHEBI:29103"/>
    </cofactor>
    <text evidence="16">A monovalent cation. Ammonium or potassium.</text>
</comment>
<evidence type="ECO:0000256" key="4">
    <source>
        <dbReference type="ARBA" id="ARBA00005225"/>
    </source>
</evidence>
<dbReference type="HAMAP" id="MF_01274">
    <property type="entry name" value="Pantothen_kinase_3"/>
    <property type="match status" value="1"/>
</dbReference>
<dbReference type="GO" id="GO:0005737">
    <property type="term" value="C:cytoplasm"/>
    <property type="evidence" value="ECO:0007669"/>
    <property type="project" value="UniProtKB-SubCell"/>
</dbReference>
<comment type="caution">
    <text evidence="17">The sequence shown here is derived from an EMBL/GenBank/DDBJ whole genome shotgun (WGS) entry which is preliminary data.</text>
</comment>
<comment type="catalytic activity">
    <reaction evidence="1 16">
        <text>(R)-pantothenate + ATP = (R)-4'-phosphopantothenate + ADP + H(+)</text>
        <dbReference type="Rhea" id="RHEA:16373"/>
        <dbReference type="ChEBI" id="CHEBI:10986"/>
        <dbReference type="ChEBI" id="CHEBI:15378"/>
        <dbReference type="ChEBI" id="CHEBI:29032"/>
        <dbReference type="ChEBI" id="CHEBI:30616"/>
        <dbReference type="ChEBI" id="CHEBI:456216"/>
        <dbReference type="EC" id="2.7.1.33"/>
    </reaction>
</comment>
<comment type="subcellular location">
    <subcellularLocation>
        <location evidence="3 16">Cytoplasm</location>
    </subcellularLocation>
</comment>
<accession>A0A9D1IZ07</accession>
<dbReference type="GO" id="GO:0015937">
    <property type="term" value="P:coenzyme A biosynthetic process"/>
    <property type="evidence" value="ECO:0007669"/>
    <property type="project" value="UniProtKB-UniRule"/>
</dbReference>
<dbReference type="Gene3D" id="3.30.420.40">
    <property type="match status" value="2"/>
</dbReference>
<proteinExistence type="inferred from homology"/>
<comment type="cofactor">
    <cofactor evidence="2">
        <name>K(+)</name>
        <dbReference type="ChEBI" id="CHEBI:29103"/>
    </cofactor>
</comment>
<keyword evidence="8 16" id="KW-0808">Transferase</keyword>
<dbReference type="NCBIfam" id="TIGR00671">
    <property type="entry name" value="baf"/>
    <property type="match status" value="1"/>
</dbReference>
<comment type="subunit">
    <text evidence="5 16">Homodimer.</text>
</comment>